<dbReference type="SUPFAM" id="SSF161084">
    <property type="entry name" value="MAPEG domain-like"/>
    <property type="match status" value="1"/>
</dbReference>
<dbReference type="STRING" id="5454.A0A163BE80"/>
<comment type="caution">
    <text evidence="5">The sequence shown here is derived from an EMBL/GenBank/DDBJ whole genome shotgun (WGS) entry which is preliminary data.</text>
</comment>
<gene>
    <name evidence="5" type="ORF">ST47_g7134</name>
</gene>
<comment type="subcellular location">
    <subcellularLocation>
        <location evidence="1">Membrane</location>
    </subcellularLocation>
</comment>
<evidence type="ECO:0000313" key="5">
    <source>
        <dbReference type="EMBL" id="KZM21724.1"/>
    </source>
</evidence>
<dbReference type="Proteomes" id="UP000076837">
    <property type="component" value="Unassembled WGS sequence"/>
</dbReference>
<organism evidence="5 6">
    <name type="scientific">Didymella rabiei</name>
    <name type="common">Chickpea ascochyta blight fungus</name>
    <name type="synonym">Mycosphaerella rabiei</name>
    <dbReference type="NCBI Taxonomy" id="5454"/>
    <lineage>
        <taxon>Eukaryota</taxon>
        <taxon>Fungi</taxon>
        <taxon>Dikarya</taxon>
        <taxon>Ascomycota</taxon>
        <taxon>Pezizomycotina</taxon>
        <taxon>Dothideomycetes</taxon>
        <taxon>Pleosporomycetidae</taxon>
        <taxon>Pleosporales</taxon>
        <taxon>Pleosporineae</taxon>
        <taxon>Didymellaceae</taxon>
        <taxon>Ascochyta</taxon>
    </lineage>
</organism>
<dbReference type="EMBL" id="JYNV01000240">
    <property type="protein sequence ID" value="KZM21724.1"/>
    <property type="molecule type" value="Genomic_DNA"/>
</dbReference>
<dbReference type="InterPro" id="IPR023352">
    <property type="entry name" value="MAPEG-like_dom_sf"/>
</dbReference>
<reference evidence="5 6" key="1">
    <citation type="journal article" date="2016" name="Sci. Rep.">
        <title>Draft genome sequencing and secretome analysis of fungal phytopathogen Ascochyta rabiei provides insight into the necrotrophic effector repertoire.</title>
        <authorList>
            <person name="Verma S."/>
            <person name="Gazara R.K."/>
            <person name="Nizam S."/>
            <person name="Parween S."/>
            <person name="Chattopadhyay D."/>
            <person name="Verma P.K."/>
        </authorList>
    </citation>
    <scope>NUCLEOTIDE SEQUENCE [LARGE SCALE GENOMIC DNA]</scope>
    <source>
        <strain evidence="5 6">ArDII</strain>
    </source>
</reference>
<accession>A0A163BE80</accession>
<dbReference type="InterPro" id="IPR001129">
    <property type="entry name" value="Membr-assoc_MAPEG"/>
</dbReference>
<protein>
    <submittedName>
        <fullName evidence="5">Uncharacterized protein</fullName>
    </submittedName>
</protein>
<dbReference type="GO" id="GO:0016020">
    <property type="term" value="C:membrane"/>
    <property type="evidence" value="ECO:0007669"/>
    <property type="project" value="UniProtKB-SubCell"/>
</dbReference>
<evidence type="ECO:0000256" key="1">
    <source>
        <dbReference type="ARBA" id="ARBA00004370"/>
    </source>
</evidence>
<name>A0A163BE80_DIDRA</name>
<sequence length="147" mass="16505">MASVAVGLDRTRLLKPLIVLAGWTFVQEAWMYATRIPAMSKYNINPDEKTVSGDMKTKIPIEVRRIADNYNHLHEQPQVFYAVAITLALLGDNHEYTYLAAWGYTGLRIVHSVFQSLINKVLVRFYIFGTSSVVLAGLTGRAATLLF</sequence>
<evidence type="ECO:0000256" key="4">
    <source>
        <dbReference type="ARBA" id="ARBA00023136"/>
    </source>
</evidence>
<evidence type="ECO:0000256" key="3">
    <source>
        <dbReference type="ARBA" id="ARBA00022989"/>
    </source>
</evidence>
<evidence type="ECO:0000256" key="2">
    <source>
        <dbReference type="ARBA" id="ARBA00022692"/>
    </source>
</evidence>
<keyword evidence="2" id="KW-0812">Transmembrane</keyword>
<keyword evidence="6" id="KW-1185">Reference proteome</keyword>
<dbReference type="Gene3D" id="1.20.120.550">
    <property type="entry name" value="Membrane associated eicosanoid/glutathione metabolism-like domain"/>
    <property type="match status" value="1"/>
</dbReference>
<dbReference type="OrthoDB" id="4456959at2759"/>
<keyword evidence="4" id="KW-0472">Membrane</keyword>
<proteinExistence type="predicted"/>
<dbReference type="AlphaFoldDB" id="A0A163BE80"/>
<evidence type="ECO:0000313" key="6">
    <source>
        <dbReference type="Proteomes" id="UP000076837"/>
    </source>
</evidence>
<keyword evidence="3" id="KW-1133">Transmembrane helix</keyword>
<dbReference type="Pfam" id="PF01124">
    <property type="entry name" value="MAPEG"/>
    <property type="match status" value="1"/>
</dbReference>